<reference evidence="2 3" key="1">
    <citation type="submission" date="2023-01" db="EMBL/GenBank/DDBJ databases">
        <title>Analysis of 21 Apiospora genomes using comparative genomics revels a genus with tremendous synthesis potential of carbohydrate active enzymes and secondary metabolites.</title>
        <authorList>
            <person name="Sorensen T."/>
        </authorList>
    </citation>
    <scope>NUCLEOTIDE SEQUENCE [LARGE SCALE GENOMIC DNA]</scope>
    <source>
        <strain evidence="2 3">CBS 117206</strain>
    </source>
</reference>
<dbReference type="PROSITE" id="PS50882">
    <property type="entry name" value="YTH"/>
    <property type="match status" value="1"/>
</dbReference>
<accession>A0AAW0QUF8</accession>
<dbReference type="Pfam" id="PF04146">
    <property type="entry name" value="YTH"/>
    <property type="match status" value="1"/>
</dbReference>
<feature type="domain" description="YTH" evidence="1">
    <location>
        <begin position="75"/>
        <end position="130"/>
    </location>
</feature>
<dbReference type="Proteomes" id="UP001392437">
    <property type="component" value="Unassembled WGS sequence"/>
</dbReference>
<comment type="caution">
    <text evidence="2">The sequence shown here is derived from an EMBL/GenBank/DDBJ whole genome shotgun (WGS) entry which is preliminary data.</text>
</comment>
<dbReference type="InterPro" id="IPR007275">
    <property type="entry name" value="YTH_domain"/>
</dbReference>
<evidence type="ECO:0000313" key="2">
    <source>
        <dbReference type="EMBL" id="KAK8105135.1"/>
    </source>
</evidence>
<evidence type="ECO:0000259" key="1">
    <source>
        <dbReference type="PROSITE" id="PS50882"/>
    </source>
</evidence>
<dbReference type="Gene3D" id="3.10.590.10">
    <property type="entry name" value="ph1033 like domains"/>
    <property type="match status" value="1"/>
</dbReference>
<gene>
    <name evidence="2" type="ORF">PG999_008494</name>
</gene>
<keyword evidence="3" id="KW-1185">Reference proteome</keyword>
<dbReference type="AlphaFoldDB" id="A0AAW0QUF8"/>
<dbReference type="GO" id="GO:0003723">
    <property type="term" value="F:RNA binding"/>
    <property type="evidence" value="ECO:0007669"/>
    <property type="project" value="InterPro"/>
</dbReference>
<organism evidence="2 3">
    <name type="scientific">Apiospora kogelbergensis</name>
    <dbReference type="NCBI Taxonomy" id="1337665"/>
    <lineage>
        <taxon>Eukaryota</taxon>
        <taxon>Fungi</taxon>
        <taxon>Dikarya</taxon>
        <taxon>Ascomycota</taxon>
        <taxon>Pezizomycotina</taxon>
        <taxon>Sordariomycetes</taxon>
        <taxon>Xylariomycetidae</taxon>
        <taxon>Amphisphaeriales</taxon>
        <taxon>Apiosporaceae</taxon>
        <taxon>Apiospora</taxon>
    </lineage>
</organism>
<name>A0AAW0QUF8_9PEZI</name>
<proteinExistence type="predicted"/>
<sequence length="130" mass="14467">MNERRTIIECFECALLGRPCSIPPGEFPRGRTLQTMGEEMDEGMELKKKVVTAIGERLKSRPMAVRTKGSGRRTQTFFMVKSNDVGTIWNSNKDSIWATSSVEKGDVLANAFENSKNVVLFFSTNKLGAS</sequence>
<protein>
    <recommendedName>
        <fullName evidence="1">YTH domain-containing protein</fullName>
    </recommendedName>
</protein>
<dbReference type="EMBL" id="JAQQWP010000008">
    <property type="protein sequence ID" value="KAK8105135.1"/>
    <property type="molecule type" value="Genomic_DNA"/>
</dbReference>
<evidence type="ECO:0000313" key="3">
    <source>
        <dbReference type="Proteomes" id="UP001392437"/>
    </source>
</evidence>